<dbReference type="RefSeq" id="XP_068367645.1">
    <property type="nucleotide sequence ID" value="XM_068514587.1"/>
</dbReference>
<keyword evidence="1" id="KW-0812">Transmembrane</keyword>
<sequence length="159" mass="18238">MIISIIAYFVVSIVEYSSNQEVMLKMGKIENFVAIGRDSIIAIMFLCMFLYLRKRLEIKYSLCSMCNFSQNSQEQAVLFSSLAISFALVVRVSERLIFVLYVLPNKISQCSVFHLLTIIYKEILGQLLPLSYVFITDYTYSSSKYESLDQDIIDANSLT</sequence>
<dbReference type="Proteomes" id="UP000179807">
    <property type="component" value="Unassembled WGS sequence"/>
</dbReference>
<organism evidence="2 3">
    <name type="scientific">Tritrichomonas foetus</name>
    <dbReference type="NCBI Taxonomy" id="1144522"/>
    <lineage>
        <taxon>Eukaryota</taxon>
        <taxon>Metamonada</taxon>
        <taxon>Parabasalia</taxon>
        <taxon>Tritrichomonadida</taxon>
        <taxon>Tritrichomonadidae</taxon>
        <taxon>Tritrichomonas</taxon>
    </lineage>
</organism>
<dbReference type="VEuPathDB" id="TrichDB:TRFO_43010"/>
<dbReference type="GeneID" id="94849291"/>
<feature type="transmembrane region" description="Helical" evidence="1">
    <location>
        <begin position="32"/>
        <end position="52"/>
    </location>
</feature>
<dbReference type="EMBL" id="MLAK01000358">
    <property type="protein sequence ID" value="OHT14509.1"/>
    <property type="molecule type" value="Genomic_DNA"/>
</dbReference>
<gene>
    <name evidence="2" type="ORF">TRFO_43010</name>
</gene>
<evidence type="ECO:0000256" key="1">
    <source>
        <dbReference type="SAM" id="Phobius"/>
    </source>
</evidence>
<evidence type="ECO:0000313" key="2">
    <source>
        <dbReference type="EMBL" id="OHT14509.1"/>
    </source>
</evidence>
<keyword evidence="1" id="KW-1133">Transmembrane helix</keyword>
<protein>
    <submittedName>
        <fullName evidence="2">Uncharacterized protein</fullName>
    </submittedName>
</protein>
<proteinExistence type="predicted"/>
<comment type="caution">
    <text evidence="2">The sequence shown here is derived from an EMBL/GenBank/DDBJ whole genome shotgun (WGS) entry which is preliminary data.</text>
</comment>
<dbReference type="AlphaFoldDB" id="A0A1J4KY80"/>
<keyword evidence="1" id="KW-0472">Membrane</keyword>
<reference evidence="2" key="1">
    <citation type="submission" date="2016-10" db="EMBL/GenBank/DDBJ databases">
        <authorList>
            <person name="Benchimol M."/>
            <person name="Almeida L.G."/>
            <person name="Vasconcelos A.T."/>
            <person name="Perreira-Neves A."/>
            <person name="Rosa I.A."/>
            <person name="Tasca T."/>
            <person name="Bogo M.R."/>
            <person name="de Souza W."/>
        </authorList>
    </citation>
    <scope>NUCLEOTIDE SEQUENCE [LARGE SCALE GENOMIC DNA]</scope>
    <source>
        <strain evidence="2">K</strain>
    </source>
</reference>
<name>A0A1J4KY80_9EUKA</name>
<evidence type="ECO:0000313" key="3">
    <source>
        <dbReference type="Proteomes" id="UP000179807"/>
    </source>
</evidence>
<keyword evidence="3" id="KW-1185">Reference proteome</keyword>
<feature type="transmembrane region" description="Helical" evidence="1">
    <location>
        <begin position="77"/>
        <end position="103"/>
    </location>
</feature>
<accession>A0A1J4KY80</accession>